<proteinExistence type="predicted"/>
<organism evidence="1 2">
    <name type="scientific">Streptomyces polyrhachis</name>
    <dbReference type="NCBI Taxonomy" id="1282885"/>
    <lineage>
        <taxon>Bacteria</taxon>
        <taxon>Bacillati</taxon>
        <taxon>Actinomycetota</taxon>
        <taxon>Actinomycetes</taxon>
        <taxon>Kitasatosporales</taxon>
        <taxon>Streptomycetaceae</taxon>
        <taxon>Streptomyces</taxon>
    </lineage>
</organism>
<dbReference type="SUPFAM" id="SSF53254">
    <property type="entry name" value="Phosphoglycerate mutase-like"/>
    <property type="match status" value="1"/>
</dbReference>
<keyword evidence="2" id="KW-1185">Reference proteome</keyword>
<name>A0ABW2GDU8_9ACTN</name>
<dbReference type="Gene3D" id="3.40.50.1240">
    <property type="entry name" value="Phosphoglycerate mutase-like"/>
    <property type="match status" value="1"/>
</dbReference>
<gene>
    <name evidence="1" type="ORF">ACFQLX_07185</name>
</gene>
<dbReference type="InterPro" id="IPR029033">
    <property type="entry name" value="His_PPase_superfam"/>
</dbReference>
<dbReference type="PANTHER" id="PTHR47623">
    <property type="entry name" value="OS09G0287300 PROTEIN"/>
    <property type="match status" value="1"/>
</dbReference>
<accession>A0ABW2GDU8</accession>
<evidence type="ECO:0000313" key="2">
    <source>
        <dbReference type="Proteomes" id="UP001596413"/>
    </source>
</evidence>
<evidence type="ECO:0000313" key="1">
    <source>
        <dbReference type="EMBL" id="MFC7217952.1"/>
    </source>
</evidence>
<reference evidence="2" key="1">
    <citation type="journal article" date="2019" name="Int. J. Syst. Evol. Microbiol.">
        <title>The Global Catalogue of Microorganisms (GCM) 10K type strain sequencing project: providing services to taxonomists for standard genome sequencing and annotation.</title>
        <authorList>
            <consortium name="The Broad Institute Genomics Platform"/>
            <consortium name="The Broad Institute Genome Sequencing Center for Infectious Disease"/>
            <person name="Wu L."/>
            <person name="Ma J."/>
        </authorList>
    </citation>
    <scope>NUCLEOTIDE SEQUENCE [LARGE SCALE GENOMIC DNA]</scope>
    <source>
        <strain evidence="2">CGMCC 1.13681</strain>
    </source>
</reference>
<comment type="caution">
    <text evidence="1">The sequence shown here is derived from an EMBL/GenBank/DDBJ whole genome shotgun (WGS) entry which is preliminary data.</text>
</comment>
<dbReference type="InterPro" id="IPR013078">
    <property type="entry name" value="His_Pase_superF_clade-1"/>
</dbReference>
<dbReference type="Pfam" id="PF00300">
    <property type="entry name" value="His_Phos_1"/>
    <property type="match status" value="1"/>
</dbReference>
<dbReference type="RefSeq" id="WP_386413205.1">
    <property type="nucleotide sequence ID" value="NZ_JBHSZO010000008.1"/>
</dbReference>
<sequence length="196" mass="21430">MVDNAALPGLKAGYRRLVVLRHAKSDWPEGVPDAKRPLAPRGRRDATAAGRWLRGHGCLPERVYCSPALRTRQTWELAAERLGDPSPSSSSRGYPMHAEYEPRLYHAEAEALLEVVHEVGRKGAKVRTLLLVGHNPELQELVLGLAGSGRGKLLETAKEKFPTAAIAVLDVKGDWRDLGWGTAKLRALAVPRGIRG</sequence>
<dbReference type="PANTHER" id="PTHR47623:SF1">
    <property type="entry name" value="OS09G0287300 PROTEIN"/>
    <property type="match status" value="1"/>
</dbReference>
<protein>
    <submittedName>
        <fullName evidence="1">SixA phosphatase family protein</fullName>
    </submittedName>
</protein>
<dbReference type="EMBL" id="JBHSZO010000008">
    <property type="protein sequence ID" value="MFC7217952.1"/>
    <property type="molecule type" value="Genomic_DNA"/>
</dbReference>
<dbReference type="Proteomes" id="UP001596413">
    <property type="component" value="Unassembled WGS sequence"/>
</dbReference>
<dbReference type="CDD" id="cd07067">
    <property type="entry name" value="HP_PGM_like"/>
    <property type="match status" value="1"/>
</dbReference>
<dbReference type="SMART" id="SM00855">
    <property type="entry name" value="PGAM"/>
    <property type="match status" value="1"/>
</dbReference>